<accession>A0A6J6L9M1</accession>
<dbReference type="EMBL" id="CAFBLE010000018">
    <property type="protein sequence ID" value="CAB4876756.1"/>
    <property type="molecule type" value="Genomic_DNA"/>
</dbReference>
<evidence type="ECO:0000313" key="11">
    <source>
        <dbReference type="EMBL" id="CAB4876756.1"/>
    </source>
</evidence>
<evidence type="ECO:0000313" key="10">
    <source>
        <dbReference type="EMBL" id="CAB4751704.1"/>
    </source>
</evidence>
<comment type="similarity">
    <text evidence="6">Belongs to the fluoride channel Fluc/FEX (TC 1.A.43) family.</text>
</comment>
<evidence type="ECO:0000256" key="2">
    <source>
        <dbReference type="ARBA" id="ARBA00022475"/>
    </source>
</evidence>
<keyword evidence="3 8" id="KW-0812">Transmembrane</keyword>
<evidence type="ECO:0000256" key="8">
    <source>
        <dbReference type="SAM" id="Phobius"/>
    </source>
</evidence>
<dbReference type="AlphaFoldDB" id="A0A6J6L9M1"/>
<evidence type="ECO:0000256" key="6">
    <source>
        <dbReference type="ARBA" id="ARBA00035120"/>
    </source>
</evidence>
<evidence type="ECO:0000256" key="3">
    <source>
        <dbReference type="ARBA" id="ARBA00022692"/>
    </source>
</evidence>
<dbReference type="InterPro" id="IPR003691">
    <property type="entry name" value="FluC"/>
</dbReference>
<evidence type="ECO:0000256" key="5">
    <source>
        <dbReference type="ARBA" id="ARBA00023136"/>
    </source>
</evidence>
<feature type="transmembrane region" description="Helical" evidence="8">
    <location>
        <begin position="45"/>
        <end position="65"/>
    </location>
</feature>
<evidence type="ECO:0000313" key="9">
    <source>
        <dbReference type="EMBL" id="CAB4658620.1"/>
    </source>
</evidence>
<sequence>MRWLLSLAFANSRTGTFIANLLGVALAGFLLVFLERHGNDFYRHLLLPGFCGGLTTFSALAFMTLHPNEGGAAYFLLTLICSLLIVAIVISLSRKFIPVRK</sequence>
<dbReference type="EMBL" id="CAFBMV010000009">
    <property type="protein sequence ID" value="CAB4929437.1"/>
    <property type="molecule type" value="Genomic_DNA"/>
</dbReference>
<keyword evidence="5 8" id="KW-0472">Membrane</keyword>
<name>A0A6J6L9M1_9ZZZZ</name>
<gene>
    <name evidence="9" type="ORF">UFOPK2289_00333</name>
    <name evidence="10" type="ORF">UFOPK2822_00850</name>
    <name evidence="11" type="ORF">UFOPK3346_01378</name>
    <name evidence="12" type="ORF">UFOPK3670_01184</name>
    <name evidence="13" type="ORF">UFOPK4308_01230</name>
</gene>
<organism evidence="9">
    <name type="scientific">freshwater metagenome</name>
    <dbReference type="NCBI Taxonomy" id="449393"/>
    <lineage>
        <taxon>unclassified sequences</taxon>
        <taxon>metagenomes</taxon>
        <taxon>ecological metagenomes</taxon>
    </lineage>
</organism>
<feature type="transmembrane region" description="Helical" evidence="8">
    <location>
        <begin position="71"/>
        <end position="92"/>
    </location>
</feature>
<dbReference type="EMBL" id="CAEZZC010000010">
    <property type="protein sequence ID" value="CAB4751704.1"/>
    <property type="molecule type" value="Genomic_DNA"/>
</dbReference>
<evidence type="ECO:0000256" key="4">
    <source>
        <dbReference type="ARBA" id="ARBA00022989"/>
    </source>
</evidence>
<dbReference type="Pfam" id="PF02537">
    <property type="entry name" value="CRCB"/>
    <property type="match status" value="1"/>
</dbReference>
<proteinExistence type="inferred from homology"/>
<dbReference type="GO" id="GO:0005886">
    <property type="term" value="C:plasma membrane"/>
    <property type="evidence" value="ECO:0007669"/>
    <property type="project" value="UniProtKB-SubCell"/>
</dbReference>
<comment type="catalytic activity">
    <reaction evidence="7">
        <text>fluoride(in) = fluoride(out)</text>
        <dbReference type="Rhea" id="RHEA:76159"/>
        <dbReference type="ChEBI" id="CHEBI:17051"/>
    </reaction>
    <physiologicalReaction direction="left-to-right" evidence="7">
        <dbReference type="Rhea" id="RHEA:76160"/>
    </physiologicalReaction>
</comment>
<dbReference type="EMBL" id="CAEZWT010000005">
    <property type="protein sequence ID" value="CAB4658620.1"/>
    <property type="molecule type" value="Genomic_DNA"/>
</dbReference>
<comment type="subcellular location">
    <subcellularLocation>
        <location evidence="1">Cell membrane</location>
        <topology evidence="1">Multi-pass membrane protein</topology>
    </subcellularLocation>
</comment>
<evidence type="ECO:0000256" key="1">
    <source>
        <dbReference type="ARBA" id="ARBA00004651"/>
    </source>
</evidence>
<evidence type="ECO:0000313" key="13">
    <source>
        <dbReference type="EMBL" id="CAB5062635.1"/>
    </source>
</evidence>
<keyword evidence="2" id="KW-1003">Cell membrane</keyword>
<dbReference type="EMBL" id="CAFBQL010000009">
    <property type="protein sequence ID" value="CAB5062635.1"/>
    <property type="molecule type" value="Genomic_DNA"/>
</dbReference>
<feature type="transmembrane region" description="Helical" evidence="8">
    <location>
        <begin position="15"/>
        <end position="33"/>
    </location>
</feature>
<keyword evidence="4 8" id="KW-1133">Transmembrane helix</keyword>
<evidence type="ECO:0000313" key="12">
    <source>
        <dbReference type="EMBL" id="CAB4929437.1"/>
    </source>
</evidence>
<reference evidence="9" key="1">
    <citation type="submission" date="2020-05" db="EMBL/GenBank/DDBJ databases">
        <authorList>
            <person name="Chiriac C."/>
            <person name="Salcher M."/>
            <person name="Ghai R."/>
            <person name="Kavagutti S V."/>
        </authorList>
    </citation>
    <scope>NUCLEOTIDE SEQUENCE</scope>
</reference>
<evidence type="ECO:0000256" key="7">
    <source>
        <dbReference type="ARBA" id="ARBA00035585"/>
    </source>
</evidence>
<protein>
    <submittedName>
        <fullName evidence="9">Unannotated protein</fullName>
    </submittedName>
</protein>